<evidence type="ECO:0000313" key="2">
    <source>
        <dbReference type="EMBL" id="KHS58243.1"/>
    </source>
</evidence>
<accession>A0A0B3VZR7</accession>
<dbReference type="EMBL" id="JWHR01000044">
    <property type="protein sequence ID" value="KHS58243.1"/>
    <property type="molecule type" value="Genomic_DNA"/>
</dbReference>
<organism evidence="2 3">
    <name type="scientific">Terrisporobacter othiniensis</name>
    <dbReference type="NCBI Taxonomy" id="1577792"/>
    <lineage>
        <taxon>Bacteria</taxon>
        <taxon>Bacillati</taxon>
        <taxon>Bacillota</taxon>
        <taxon>Clostridia</taxon>
        <taxon>Peptostreptococcales</taxon>
        <taxon>Peptostreptococcaceae</taxon>
        <taxon>Terrisporobacter</taxon>
    </lineage>
</organism>
<name>A0A0B3VZR7_9FIRM</name>
<gene>
    <name evidence="2" type="ORF">QX51_03975</name>
</gene>
<proteinExistence type="predicted"/>
<evidence type="ECO:0000256" key="1">
    <source>
        <dbReference type="SAM" id="Phobius"/>
    </source>
</evidence>
<protein>
    <submittedName>
        <fullName evidence="2">Uncharacterized protein</fullName>
    </submittedName>
</protein>
<evidence type="ECO:0000313" key="3">
    <source>
        <dbReference type="Proteomes" id="UP000031189"/>
    </source>
</evidence>
<feature type="transmembrane region" description="Helical" evidence="1">
    <location>
        <begin position="12"/>
        <end position="33"/>
    </location>
</feature>
<dbReference type="AlphaFoldDB" id="A0A0B3VZR7"/>
<keyword evidence="1" id="KW-0812">Transmembrane</keyword>
<keyword evidence="1" id="KW-0472">Membrane</keyword>
<keyword evidence="1" id="KW-1133">Transmembrane helix</keyword>
<sequence length="72" mass="8058">MKRENNIDRLFILGIIIIICSMPLGYLIGWGILGQGHSIELSTLLFEYTCKSIQLVGIGVIGLSYFNIKNKN</sequence>
<keyword evidence="3" id="KW-1185">Reference proteome</keyword>
<feature type="transmembrane region" description="Helical" evidence="1">
    <location>
        <begin position="45"/>
        <end position="66"/>
    </location>
</feature>
<dbReference type="Proteomes" id="UP000031189">
    <property type="component" value="Unassembled WGS sequence"/>
</dbReference>
<dbReference type="RefSeq" id="WP_039678619.1">
    <property type="nucleotide sequence ID" value="NZ_JWHR01000044.1"/>
</dbReference>
<comment type="caution">
    <text evidence="2">The sequence shown here is derived from an EMBL/GenBank/DDBJ whole genome shotgun (WGS) entry which is preliminary data.</text>
</comment>
<reference evidence="2 3" key="1">
    <citation type="submission" date="2014-12" db="EMBL/GenBank/DDBJ databases">
        <title>Draft genome sequence of Terrisporobacter sp. 08-306576, isolated from the blood culture of a bacteremia patient.</title>
        <authorList>
            <person name="Lund L.C."/>
            <person name="Sydenham T.V."/>
            <person name="Hogh S.V."/>
            <person name="Skov M.N."/>
            <person name="Kemp M."/>
            <person name="Justesen U.S."/>
        </authorList>
    </citation>
    <scope>NUCLEOTIDE SEQUENCE [LARGE SCALE GENOMIC DNA]</scope>
    <source>
        <strain evidence="2 3">08-306576</strain>
    </source>
</reference>